<feature type="domain" description="Peptidoglycan recognition protein family" evidence="11">
    <location>
        <begin position="21"/>
        <end position="163"/>
    </location>
</feature>
<dbReference type="FunFam" id="3.40.80.10:FF:000001">
    <property type="entry name" value="Peptidoglycan recognition protein 1"/>
    <property type="match status" value="1"/>
</dbReference>
<dbReference type="PANTHER" id="PTHR11022">
    <property type="entry name" value="PEPTIDOGLYCAN RECOGNITION PROTEIN"/>
    <property type="match status" value="1"/>
</dbReference>
<proteinExistence type="evidence at transcript level"/>
<dbReference type="GO" id="GO:0045087">
    <property type="term" value="P:innate immune response"/>
    <property type="evidence" value="ECO:0007669"/>
    <property type="project" value="UniProtKB-KW"/>
</dbReference>
<dbReference type="InterPro" id="IPR017331">
    <property type="entry name" value="Peptidoglycan_recognition"/>
</dbReference>
<keyword evidence="4 9" id="KW-0732">Signal</keyword>
<dbReference type="InterPro" id="IPR036505">
    <property type="entry name" value="Amidase/PGRP_sf"/>
</dbReference>
<dbReference type="PANTHER" id="PTHR11022:SF74">
    <property type="entry name" value="PEPTIDOGLYCAN-RECOGNITION PROTEIN SA"/>
    <property type="match status" value="1"/>
</dbReference>
<reference evidence="12" key="1">
    <citation type="journal article" date="2006" name="BMC Genomics">
        <title>Analysis of bacteria-challenged wild silkmoth, Antheraea mylitta (lepidoptera) transcriptome reveals potential immune genes.</title>
        <authorList>
            <person name="Gandhe A.S."/>
            <person name="Arunkumar K.P."/>
            <person name="John S.H."/>
            <person name="Nagaraju J."/>
        </authorList>
    </citation>
    <scope>NUCLEOTIDE SEQUENCE</scope>
</reference>
<dbReference type="SUPFAM" id="SSF55846">
    <property type="entry name" value="N-acetylmuramoyl-L-alanine amidase-like"/>
    <property type="match status" value="1"/>
</dbReference>
<dbReference type="InterPro" id="IPR002502">
    <property type="entry name" value="Amidase_domain"/>
</dbReference>
<evidence type="ECO:0000256" key="6">
    <source>
        <dbReference type="ARBA" id="ARBA00023157"/>
    </source>
</evidence>
<protein>
    <recommendedName>
        <fullName evidence="7">Peptidoglycan-recognition protein</fullName>
    </recommendedName>
</protein>
<feature type="chain" id="PRO_5004175708" description="Peptidoglycan-recognition protein" evidence="9">
    <location>
        <begin position="20"/>
        <end position="189"/>
    </location>
</feature>
<dbReference type="EMBL" id="DQ666505">
    <property type="protein sequence ID" value="ABG72708.1"/>
    <property type="molecule type" value="mRNA"/>
</dbReference>
<dbReference type="GO" id="GO:0042834">
    <property type="term" value="F:peptidoglycan binding"/>
    <property type="evidence" value="ECO:0007669"/>
    <property type="project" value="InterPro"/>
</dbReference>
<comment type="subunit">
    <text evidence="2">Monomer.</text>
</comment>
<organism evidence="12">
    <name type="scientific">Antheraea mylitta</name>
    <name type="common">Tasar silkworm</name>
    <dbReference type="NCBI Taxonomy" id="34739"/>
    <lineage>
        <taxon>Eukaryota</taxon>
        <taxon>Metazoa</taxon>
        <taxon>Ecdysozoa</taxon>
        <taxon>Arthropoda</taxon>
        <taxon>Hexapoda</taxon>
        <taxon>Insecta</taxon>
        <taxon>Pterygota</taxon>
        <taxon>Neoptera</taxon>
        <taxon>Endopterygota</taxon>
        <taxon>Lepidoptera</taxon>
        <taxon>Glossata</taxon>
        <taxon>Ditrysia</taxon>
        <taxon>Bombycoidea</taxon>
        <taxon>Saturniidae</taxon>
        <taxon>Saturniinae</taxon>
        <taxon>Saturniini</taxon>
        <taxon>Antheraea</taxon>
    </lineage>
</organism>
<dbReference type="CDD" id="cd06583">
    <property type="entry name" value="PGRP"/>
    <property type="match status" value="1"/>
</dbReference>
<accession>Q0Q026</accession>
<dbReference type="PIRSF" id="PIRSF037945">
    <property type="entry name" value="PGRPs"/>
    <property type="match status" value="1"/>
</dbReference>
<evidence type="ECO:0000256" key="1">
    <source>
        <dbReference type="ARBA" id="ARBA00007553"/>
    </source>
</evidence>
<dbReference type="GO" id="GO:0009253">
    <property type="term" value="P:peptidoglycan catabolic process"/>
    <property type="evidence" value="ECO:0007669"/>
    <property type="project" value="InterPro"/>
</dbReference>
<feature type="domain" description="N-acetylmuramoyl-L-alanine amidase" evidence="10">
    <location>
        <begin position="32"/>
        <end position="169"/>
    </location>
</feature>
<evidence type="ECO:0000259" key="11">
    <source>
        <dbReference type="SMART" id="SM00701"/>
    </source>
</evidence>
<dbReference type="GO" id="GO:0008270">
    <property type="term" value="F:zinc ion binding"/>
    <property type="evidence" value="ECO:0007669"/>
    <property type="project" value="InterPro"/>
</dbReference>
<dbReference type="Gene3D" id="3.40.80.10">
    <property type="entry name" value="Peptidoglycan recognition protein-like"/>
    <property type="match status" value="1"/>
</dbReference>
<sequence length="189" mass="21448">MKLVYIIFILFASWRSVRSDCGVVAKRAWGGLSPVHVEYLPRPVSLVIIQHTVTPFCETDQQCVSIMRSLQDNHMDNLKYWDIGMNFVVGGNGKIYEGSGWLHVGAHTIGYNRKSIGISFIGNYNNKEASNRQLEAVRSLLSCGVRQGHLASNYHVIGHKQVLATESPGRYLYNQIRRWPEWLENADNV</sequence>
<evidence type="ECO:0000256" key="7">
    <source>
        <dbReference type="PIRNR" id="PIRNR037945"/>
    </source>
</evidence>
<dbReference type="SMART" id="SM00644">
    <property type="entry name" value="Ami_2"/>
    <property type="match status" value="1"/>
</dbReference>
<dbReference type="AlphaFoldDB" id="Q0Q026"/>
<evidence type="ECO:0000259" key="10">
    <source>
        <dbReference type="SMART" id="SM00644"/>
    </source>
</evidence>
<evidence type="ECO:0000256" key="3">
    <source>
        <dbReference type="ARBA" id="ARBA00022588"/>
    </source>
</evidence>
<name>Q0Q026_ANTMY</name>
<keyword evidence="3 7" id="KW-0399">Innate immunity</keyword>
<feature type="signal peptide" evidence="9">
    <location>
        <begin position="1"/>
        <end position="19"/>
    </location>
</feature>
<keyword evidence="5 7" id="KW-0391">Immunity</keyword>
<dbReference type="SMART" id="SM00701">
    <property type="entry name" value="PGRP"/>
    <property type="match status" value="1"/>
</dbReference>
<dbReference type="Pfam" id="PF01510">
    <property type="entry name" value="Amidase_2"/>
    <property type="match status" value="1"/>
</dbReference>
<feature type="disulfide bond" evidence="8">
    <location>
        <begin position="57"/>
        <end position="63"/>
    </location>
</feature>
<keyword evidence="6 8" id="KW-1015">Disulfide bond</keyword>
<dbReference type="InterPro" id="IPR015510">
    <property type="entry name" value="PGRP"/>
</dbReference>
<evidence type="ECO:0000256" key="5">
    <source>
        <dbReference type="ARBA" id="ARBA00022859"/>
    </source>
</evidence>
<evidence type="ECO:0000256" key="9">
    <source>
        <dbReference type="SAM" id="SignalP"/>
    </source>
</evidence>
<evidence type="ECO:0000256" key="4">
    <source>
        <dbReference type="ARBA" id="ARBA00022729"/>
    </source>
</evidence>
<dbReference type="InterPro" id="IPR006619">
    <property type="entry name" value="PGRP_domain_met/bac"/>
</dbReference>
<dbReference type="GO" id="GO:0008745">
    <property type="term" value="F:N-acetylmuramoyl-L-alanine amidase activity"/>
    <property type="evidence" value="ECO:0007669"/>
    <property type="project" value="InterPro"/>
</dbReference>
<comment type="similarity">
    <text evidence="1 7">Belongs to the N-acetylmuramoyl-L-alanine amidase 2 family.</text>
</comment>
<evidence type="ECO:0000313" key="12">
    <source>
        <dbReference type="EMBL" id="ABG72708.1"/>
    </source>
</evidence>
<feature type="disulfide bond" evidence="8">
    <location>
        <begin position="21"/>
        <end position="143"/>
    </location>
</feature>
<evidence type="ECO:0000256" key="8">
    <source>
        <dbReference type="PIRSR" id="PIRSR037945-1"/>
    </source>
</evidence>
<evidence type="ECO:0000256" key="2">
    <source>
        <dbReference type="ARBA" id="ARBA00011245"/>
    </source>
</evidence>